<accession>A0AAV2A2E4</accession>
<comment type="caution">
    <text evidence="1">The sequence shown here is derived from an EMBL/GenBank/DDBJ whole genome shotgun (WGS) entry which is preliminary data.</text>
</comment>
<reference evidence="1 2" key="1">
    <citation type="submission" date="2024-04" db="EMBL/GenBank/DDBJ databases">
        <authorList>
            <person name="Rising A."/>
            <person name="Reimegard J."/>
            <person name="Sonavane S."/>
            <person name="Akerstrom W."/>
            <person name="Nylinder S."/>
            <person name="Hedman E."/>
            <person name="Kallberg Y."/>
        </authorList>
    </citation>
    <scope>NUCLEOTIDE SEQUENCE [LARGE SCALE GENOMIC DNA]</scope>
</reference>
<evidence type="ECO:0000313" key="1">
    <source>
        <dbReference type="EMBL" id="CAL1276858.1"/>
    </source>
</evidence>
<sequence length="85" mass="10111">MMGLFPARPVSIRQIYNFQAETLRKDWPKFLDISNPINHRFMTVCLSIQTLTRKSQNYKDFQRPNSRSPSSWSKCDRNILTFGHF</sequence>
<name>A0AAV2A2E4_9ARAC</name>
<gene>
    <name evidence="1" type="ORF">LARSCL_LOCUS8882</name>
</gene>
<dbReference type="AlphaFoldDB" id="A0AAV2A2E4"/>
<dbReference type="Proteomes" id="UP001497382">
    <property type="component" value="Unassembled WGS sequence"/>
</dbReference>
<organism evidence="1 2">
    <name type="scientific">Larinioides sclopetarius</name>
    <dbReference type="NCBI Taxonomy" id="280406"/>
    <lineage>
        <taxon>Eukaryota</taxon>
        <taxon>Metazoa</taxon>
        <taxon>Ecdysozoa</taxon>
        <taxon>Arthropoda</taxon>
        <taxon>Chelicerata</taxon>
        <taxon>Arachnida</taxon>
        <taxon>Araneae</taxon>
        <taxon>Araneomorphae</taxon>
        <taxon>Entelegynae</taxon>
        <taxon>Araneoidea</taxon>
        <taxon>Araneidae</taxon>
        <taxon>Larinioides</taxon>
    </lineage>
</organism>
<protein>
    <submittedName>
        <fullName evidence="1">Uncharacterized protein</fullName>
    </submittedName>
</protein>
<keyword evidence="2" id="KW-1185">Reference proteome</keyword>
<proteinExistence type="predicted"/>
<dbReference type="EMBL" id="CAXIEN010000097">
    <property type="protein sequence ID" value="CAL1276858.1"/>
    <property type="molecule type" value="Genomic_DNA"/>
</dbReference>
<evidence type="ECO:0000313" key="2">
    <source>
        <dbReference type="Proteomes" id="UP001497382"/>
    </source>
</evidence>